<keyword evidence="6" id="KW-1003">Cell membrane</keyword>
<dbReference type="CDD" id="cd06662">
    <property type="entry name" value="SURF1"/>
    <property type="match status" value="1"/>
</dbReference>
<evidence type="ECO:0000256" key="6">
    <source>
        <dbReference type="RuleBase" id="RU363076"/>
    </source>
</evidence>
<protein>
    <recommendedName>
        <fullName evidence="6">SURF1-like protein</fullName>
    </recommendedName>
</protein>
<evidence type="ECO:0000256" key="1">
    <source>
        <dbReference type="ARBA" id="ARBA00004370"/>
    </source>
</evidence>
<comment type="similarity">
    <text evidence="2 6">Belongs to the SURF1 family.</text>
</comment>
<evidence type="ECO:0000256" key="3">
    <source>
        <dbReference type="ARBA" id="ARBA00022692"/>
    </source>
</evidence>
<proteinExistence type="inferred from homology"/>
<dbReference type="EMBL" id="SHBF01000005">
    <property type="protein sequence ID" value="RZO28139.1"/>
    <property type="molecule type" value="Genomic_DNA"/>
</dbReference>
<keyword evidence="5 6" id="KW-0472">Membrane</keyword>
<evidence type="ECO:0000256" key="5">
    <source>
        <dbReference type="ARBA" id="ARBA00023136"/>
    </source>
</evidence>
<dbReference type="PANTHER" id="PTHR23427:SF2">
    <property type="entry name" value="SURFEIT LOCUS PROTEIN 1"/>
    <property type="match status" value="1"/>
</dbReference>
<dbReference type="InterPro" id="IPR045214">
    <property type="entry name" value="Surf1/Surf4"/>
</dbReference>
<evidence type="ECO:0000256" key="2">
    <source>
        <dbReference type="ARBA" id="ARBA00007165"/>
    </source>
</evidence>
<evidence type="ECO:0000313" key="8">
    <source>
        <dbReference type="Proteomes" id="UP000318710"/>
    </source>
</evidence>
<evidence type="ECO:0000313" key="7">
    <source>
        <dbReference type="EMBL" id="RZO28139.1"/>
    </source>
</evidence>
<dbReference type="Proteomes" id="UP000318710">
    <property type="component" value="Unassembled WGS sequence"/>
</dbReference>
<feature type="transmembrane region" description="Helical" evidence="6">
    <location>
        <begin position="12"/>
        <end position="31"/>
    </location>
</feature>
<feature type="transmembrane region" description="Helical" evidence="6">
    <location>
        <begin position="206"/>
        <end position="226"/>
    </location>
</feature>
<accession>A0A520N440</accession>
<keyword evidence="4 6" id="KW-1133">Transmembrane helix</keyword>
<dbReference type="PANTHER" id="PTHR23427">
    <property type="entry name" value="SURFEIT LOCUS PROTEIN"/>
    <property type="match status" value="1"/>
</dbReference>
<sequence>MKKNKFNPGARITIFFVTFAIIFFSLGLWQIERGQAKTVLLDEFDKNSVIEPQEIKQDSKKWERVYVEGTWYGANQILIDNVINGGIAGYKVLTPFRLNETGVLILIDRGWIKRNRNMSDLPNISIKDIKERVSGILESPELGLVLSDELVSREWPKISQTKNIDVISKEYNESIYPLILIADPISRYSLEYIKINPTNMTPVKHYGYSAQWFLMFIVLCGMYVWYGYKKNEK</sequence>
<dbReference type="GO" id="GO:0005886">
    <property type="term" value="C:plasma membrane"/>
    <property type="evidence" value="ECO:0007669"/>
    <property type="project" value="UniProtKB-SubCell"/>
</dbReference>
<evidence type="ECO:0000256" key="4">
    <source>
        <dbReference type="ARBA" id="ARBA00022989"/>
    </source>
</evidence>
<dbReference type="InterPro" id="IPR002994">
    <property type="entry name" value="Surf1/Shy1"/>
</dbReference>
<organism evidence="7 8">
    <name type="scientific">SAR86 cluster bacterium</name>
    <dbReference type="NCBI Taxonomy" id="2030880"/>
    <lineage>
        <taxon>Bacteria</taxon>
        <taxon>Pseudomonadati</taxon>
        <taxon>Pseudomonadota</taxon>
        <taxon>Gammaproteobacteria</taxon>
        <taxon>SAR86 cluster</taxon>
    </lineage>
</organism>
<dbReference type="AlphaFoldDB" id="A0A520N440"/>
<comment type="subcellular location">
    <subcellularLocation>
        <location evidence="6">Cell membrane</location>
        <topology evidence="6">Multi-pass membrane protein</topology>
    </subcellularLocation>
    <subcellularLocation>
        <location evidence="1">Membrane</location>
    </subcellularLocation>
</comment>
<dbReference type="PROSITE" id="PS50895">
    <property type="entry name" value="SURF1"/>
    <property type="match status" value="1"/>
</dbReference>
<keyword evidence="3 6" id="KW-0812">Transmembrane</keyword>
<comment type="caution">
    <text evidence="7">The sequence shown here is derived from an EMBL/GenBank/DDBJ whole genome shotgun (WGS) entry which is preliminary data.</text>
</comment>
<dbReference type="Pfam" id="PF02104">
    <property type="entry name" value="SURF1"/>
    <property type="match status" value="1"/>
</dbReference>
<gene>
    <name evidence="7" type="ORF">EVA93_01600</name>
</gene>
<name>A0A520N440_9GAMM</name>
<reference evidence="7 8" key="1">
    <citation type="submission" date="2019-02" db="EMBL/GenBank/DDBJ databases">
        <title>Prokaryotic population dynamics and viral predation in marine succession experiment using metagenomics: the confinement effect.</title>
        <authorList>
            <person name="Haro-Moreno J.M."/>
            <person name="Rodriguez-Valera F."/>
            <person name="Lopez-Perez M."/>
        </authorList>
    </citation>
    <scope>NUCLEOTIDE SEQUENCE [LARGE SCALE GENOMIC DNA]</scope>
    <source>
        <strain evidence="7">MED-G160</strain>
    </source>
</reference>